<dbReference type="InterPro" id="IPR012336">
    <property type="entry name" value="Thioredoxin-like_fold"/>
</dbReference>
<dbReference type="EMBL" id="FOUO01000003">
    <property type="protein sequence ID" value="SFM35753.1"/>
    <property type="molecule type" value="Genomic_DNA"/>
</dbReference>
<organism evidence="10 11">
    <name type="scientific">Ectothiorhodospira mobilis</name>
    <dbReference type="NCBI Taxonomy" id="195064"/>
    <lineage>
        <taxon>Bacteria</taxon>
        <taxon>Pseudomonadati</taxon>
        <taxon>Pseudomonadota</taxon>
        <taxon>Gammaproteobacteria</taxon>
        <taxon>Chromatiales</taxon>
        <taxon>Ectothiorhodospiraceae</taxon>
        <taxon>Ectothiorhodospira</taxon>
    </lineage>
</organism>
<dbReference type="Pfam" id="PF13098">
    <property type="entry name" value="Thioredoxin_2"/>
    <property type="match status" value="1"/>
</dbReference>
<dbReference type="STRING" id="195064.SAMN05421721_103200"/>
<name>A0A1I4Q7Z3_ECTMO</name>
<evidence type="ECO:0000259" key="8">
    <source>
        <dbReference type="Pfam" id="PF10411"/>
    </source>
</evidence>
<dbReference type="Gene3D" id="3.40.30.10">
    <property type="entry name" value="Glutaredoxin"/>
    <property type="match status" value="1"/>
</dbReference>
<evidence type="ECO:0000256" key="6">
    <source>
        <dbReference type="ARBA" id="ARBA00023284"/>
    </source>
</evidence>
<evidence type="ECO:0000256" key="4">
    <source>
        <dbReference type="ARBA" id="ARBA00022764"/>
    </source>
</evidence>
<dbReference type="RefSeq" id="WP_090483881.1">
    <property type="nucleotide sequence ID" value="NZ_FOUO01000003.1"/>
</dbReference>
<dbReference type="AlphaFoldDB" id="A0A1I4Q7Z3"/>
<dbReference type="InterPro" id="IPR009094">
    <property type="entry name" value="DiS-bond_isomerase_DsbC/G_N_sf"/>
</dbReference>
<dbReference type="InterPro" id="IPR051470">
    <property type="entry name" value="Thiol:disulfide_interchange"/>
</dbReference>
<evidence type="ECO:0000259" key="9">
    <source>
        <dbReference type="Pfam" id="PF13098"/>
    </source>
</evidence>
<dbReference type="PANTHER" id="PTHR35272:SF3">
    <property type="entry name" value="THIOL:DISULFIDE INTERCHANGE PROTEIN DSBC"/>
    <property type="match status" value="1"/>
</dbReference>
<dbReference type="Pfam" id="PF10411">
    <property type="entry name" value="DsbC_N"/>
    <property type="match status" value="1"/>
</dbReference>
<sequence length="243" mass="26836">MYRTIPILVSLCLTLLPLTAPAEEDGTIAALRERVAELVPDTKPSDIRETPVAGLYQVRFGARLFYITADGEHVLEGTLVEVDTGRNLTEAARAVGRRELLAQMDEKDMVVYPAKGEEKHEITVFTDVECPYCRRLHDEVEALNEAGVTVRYLMFPRSGQGSPGYDKMVRVWCADDPAAAFNRAKADKPVKAEACETPVREHMTLGHRMGVRGTPAILLEGGEMLPGYRPAERILQALEQAGT</sequence>
<feature type="chain" id="PRO_5011329953" description="Thiol:disulfide interchange protein" evidence="7">
    <location>
        <begin position="23"/>
        <end position="243"/>
    </location>
</feature>
<proteinExistence type="inferred from homology"/>
<reference evidence="10 11" key="1">
    <citation type="submission" date="2016-10" db="EMBL/GenBank/DDBJ databases">
        <authorList>
            <person name="de Groot N.N."/>
        </authorList>
    </citation>
    <scope>NUCLEOTIDE SEQUENCE [LARGE SCALE GENOMIC DNA]</scope>
    <source>
        <strain evidence="10 11">DSM 4180</strain>
    </source>
</reference>
<feature type="signal peptide" evidence="7">
    <location>
        <begin position="1"/>
        <end position="22"/>
    </location>
</feature>
<dbReference type="Gene3D" id="3.10.450.70">
    <property type="entry name" value="Disulphide bond isomerase, DsbC/G, N-terminal"/>
    <property type="match status" value="1"/>
</dbReference>
<evidence type="ECO:0000256" key="1">
    <source>
        <dbReference type="ARBA" id="ARBA00004418"/>
    </source>
</evidence>
<evidence type="ECO:0000313" key="11">
    <source>
        <dbReference type="Proteomes" id="UP000199556"/>
    </source>
</evidence>
<dbReference type="OrthoDB" id="12976at2"/>
<keyword evidence="6 7" id="KW-0676">Redox-active center</keyword>
<comment type="subcellular location">
    <subcellularLocation>
        <location evidence="1 7">Periplasm</location>
    </subcellularLocation>
</comment>
<comment type="similarity">
    <text evidence="2 7">Belongs to the thioredoxin family. DsbC subfamily.</text>
</comment>
<evidence type="ECO:0000256" key="2">
    <source>
        <dbReference type="ARBA" id="ARBA00009813"/>
    </source>
</evidence>
<gene>
    <name evidence="10" type="ORF">SAMN05421721_103200</name>
</gene>
<comment type="function">
    <text evidence="7">Required for disulfide bond formation in some periplasmic proteins. Acts by transferring its disulfide bond to other proteins and is reduced in the process.</text>
</comment>
<evidence type="ECO:0000256" key="5">
    <source>
        <dbReference type="ARBA" id="ARBA00023157"/>
    </source>
</evidence>
<accession>A0A1I4Q7Z3</accession>
<dbReference type="GO" id="GO:0042597">
    <property type="term" value="C:periplasmic space"/>
    <property type="evidence" value="ECO:0007669"/>
    <property type="project" value="UniProtKB-SubCell"/>
</dbReference>
<dbReference type="SUPFAM" id="SSF52833">
    <property type="entry name" value="Thioredoxin-like"/>
    <property type="match status" value="1"/>
</dbReference>
<evidence type="ECO:0000256" key="3">
    <source>
        <dbReference type="ARBA" id="ARBA00022729"/>
    </source>
</evidence>
<protein>
    <recommendedName>
        <fullName evidence="7">Thiol:disulfide interchange protein</fullName>
    </recommendedName>
</protein>
<keyword evidence="3 7" id="KW-0732">Signal</keyword>
<dbReference type="Proteomes" id="UP000199556">
    <property type="component" value="Unassembled WGS sequence"/>
</dbReference>
<feature type="domain" description="Thioredoxin-like fold" evidence="9">
    <location>
        <begin position="114"/>
        <end position="238"/>
    </location>
</feature>
<dbReference type="PANTHER" id="PTHR35272">
    <property type="entry name" value="THIOL:DISULFIDE INTERCHANGE PROTEIN DSBC-RELATED"/>
    <property type="match status" value="1"/>
</dbReference>
<dbReference type="SUPFAM" id="SSF54423">
    <property type="entry name" value="DsbC/DsbG N-terminal domain-like"/>
    <property type="match status" value="1"/>
</dbReference>
<keyword evidence="4 7" id="KW-0574">Periplasm</keyword>
<keyword evidence="5" id="KW-1015">Disulfide bond</keyword>
<evidence type="ECO:0000256" key="7">
    <source>
        <dbReference type="RuleBase" id="RU364038"/>
    </source>
</evidence>
<feature type="domain" description="Disulphide bond isomerase DsbC/G N-terminal" evidence="8">
    <location>
        <begin position="29"/>
        <end position="90"/>
    </location>
</feature>
<keyword evidence="11" id="KW-1185">Reference proteome</keyword>
<dbReference type="InterPro" id="IPR036249">
    <property type="entry name" value="Thioredoxin-like_sf"/>
</dbReference>
<dbReference type="InterPro" id="IPR018950">
    <property type="entry name" value="DiS-bond_isomerase_DsbC/G_N"/>
</dbReference>
<evidence type="ECO:0000313" key="10">
    <source>
        <dbReference type="EMBL" id="SFM35753.1"/>
    </source>
</evidence>
<dbReference type="InterPro" id="IPR033954">
    <property type="entry name" value="DiS-bond_Isoase_DsbC/G"/>
</dbReference>
<dbReference type="CDD" id="cd03020">
    <property type="entry name" value="DsbA_DsbC_DsbG"/>
    <property type="match status" value="1"/>
</dbReference>